<dbReference type="Pfam" id="PF00722">
    <property type="entry name" value="Glyco_hydro_16"/>
    <property type="match status" value="1"/>
</dbReference>
<dbReference type="RefSeq" id="WP_146649829.1">
    <property type="nucleotide sequence ID" value="NZ_CP012333.1"/>
</dbReference>
<dbReference type="CDD" id="cd00413">
    <property type="entry name" value="Glyco_hydrolase_16"/>
    <property type="match status" value="1"/>
</dbReference>
<dbReference type="AlphaFoldDB" id="A0A0K1PZ43"/>
<sequence>MKTRVFAPLLAAIAVACGSSETEIGPADSSGNTKGVRTDDGTNGGTSGNSSGGSANPEGGAGGDRDASSDGGGDPCDVPSSSIDGVADAKHPSGQAPPICVPKGFKTAMIDDFTGKALSDAWLTPGNKDFKASYVDPKQVSVHDDQLDIAYSFTGKAADKPLVGWAQASRASARVQTYGKYLVRQRVDAVKDLAAALLLWPKAANTWPPEIDFCEDDFGMRHWYSFNHYKHDGAHAYTTNDSTVTSPDWHTWGVEWTPSSVTYTLDGKAWKVETDPEMVPNIDMYLGFTMSTYNRPAVAGSGHWLVDWVAIYSML</sequence>
<comment type="similarity">
    <text evidence="1">Belongs to the glycosyl hydrolase 16 family.</text>
</comment>
<dbReference type="InterPro" id="IPR000757">
    <property type="entry name" value="Beta-glucanase-like"/>
</dbReference>
<evidence type="ECO:0000313" key="4">
    <source>
        <dbReference type="EMBL" id="AKU98788.1"/>
    </source>
</evidence>
<dbReference type="OrthoDB" id="5501869at2"/>
<dbReference type="PROSITE" id="PS51762">
    <property type="entry name" value="GH16_2"/>
    <property type="match status" value="1"/>
</dbReference>
<accession>A0A0K1PZ43</accession>
<dbReference type="GO" id="GO:0005975">
    <property type="term" value="P:carbohydrate metabolic process"/>
    <property type="evidence" value="ECO:0007669"/>
    <property type="project" value="InterPro"/>
</dbReference>
<evidence type="ECO:0000313" key="5">
    <source>
        <dbReference type="Proteomes" id="UP000064967"/>
    </source>
</evidence>
<dbReference type="EMBL" id="CP012333">
    <property type="protein sequence ID" value="AKU98788.1"/>
    <property type="molecule type" value="Genomic_DNA"/>
</dbReference>
<dbReference type="PROSITE" id="PS51257">
    <property type="entry name" value="PROKAR_LIPOPROTEIN"/>
    <property type="match status" value="1"/>
</dbReference>
<feature type="compositionally biased region" description="Gly residues" evidence="2">
    <location>
        <begin position="42"/>
        <end position="51"/>
    </location>
</feature>
<feature type="region of interest" description="Disordered" evidence="2">
    <location>
        <begin position="21"/>
        <end position="98"/>
    </location>
</feature>
<evidence type="ECO:0000256" key="2">
    <source>
        <dbReference type="SAM" id="MobiDB-lite"/>
    </source>
</evidence>
<dbReference type="InterPro" id="IPR013320">
    <property type="entry name" value="ConA-like_dom_sf"/>
</dbReference>
<keyword evidence="5" id="KW-1185">Reference proteome</keyword>
<evidence type="ECO:0000256" key="1">
    <source>
        <dbReference type="ARBA" id="ARBA00006865"/>
    </source>
</evidence>
<name>A0A0K1PZ43_9BACT</name>
<dbReference type="Proteomes" id="UP000064967">
    <property type="component" value="Chromosome"/>
</dbReference>
<feature type="domain" description="GH16" evidence="3">
    <location>
        <begin position="90"/>
        <end position="315"/>
    </location>
</feature>
<dbReference type="GO" id="GO:0004553">
    <property type="term" value="F:hydrolase activity, hydrolyzing O-glycosyl compounds"/>
    <property type="evidence" value="ECO:0007669"/>
    <property type="project" value="InterPro"/>
</dbReference>
<proteinExistence type="inferred from homology"/>
<protein>
    <submittedName>
        <fullName evidence="4">Putative signal peptide protein</fullName>
    </submittedName>
</protein>
<organism evidence="4 5">
    <name type="scientific">Labilithrix luteola</name>
    <dbReference type="NCBI Taxonomy" id="1391654"/>
    <lineage>
        <taxon>Bacteria</taxon>
        <taxon>Pseudomonadati</taxon>
        <taxon>Myxococcota</taxon>
        <taxon>Polyangia</taxon>
        <taxon>Polyangiales</taxon>
        <taxon>Labilitrichaceae</taxon>
        <taxon>Labilithrix</taxon>
    </lineage>
</organism>
<dbReference type="Gene3D" id="2.60.120.200">
    <property type="match status" value="1"/>
</dbReference>
<gene>
    <name evidence="4" type="ORF">AKJ09_05452</name>
</gene>
<dbReference type="SUPFAM" id="SSF49899">
    <property type="entry name" value="Concanavalin A-like lectins/glucanases"/>
    <property type="match status" value="1"/>
</dbReference>
<evidence type="ECO:0000259" key="3">
    <source>
        <dbReference type="PROSITE" id="PS51762"/>
    </source>
</evidence>
<dbReference type="KEGG" id="llu:AKJ09_05452"/>
<reference evidence="4 5" key="1">
    <citation type="submission" date="2015-08" db="EMBL/GenBank/DDBJ databases">
        <authorList>
            <person name="Babu N.S."/>
            <person name="Beckwith C.J."/>
            <person name="Beseler K.G."/>
            <person name="Brison A."/>
            <person name="Carone J.V."/>
            <person name="Caskin T.P."/>
            <person name="Diamond M."/>
            <person name="Durham M.E."/>
            <person name="Foxe J.M."/>
            <person name="Go M."/>
            <person name="Henderson B.A."/>
            <person name="Jones I.B."/>
            <person name="McGettigan J.A."/>
            <person name="Micheletti S.J."/>
            <person name="Nasrallah M.E."/>
            <person name="Ortiz D."/>
            <person name="Piller C.R."/>
            <person name="Privatt S.R."/>
            <person name="Schneider S.L."/>
            <person name="Sharp S."/>
            <person name="Smith T.C."/>
            <person name="Stanton J.D."/>
            <person name="Ullery H.E."/>
            <person name="Wilson R.J."/>
            <person name="Serrano M.G."/>
            <person name="Buck G."/>
            <person name="Lee V."/>
            <person name="Wang Y."/>
            <person name="Carvalho R."/>
            <person name="Voegtly L."/>
            <person name="Shi R."/>
            <person name="Duckworth R."/>
            <person name="Johnson A."/>
            <person name="Loviza R."/>
            <person name="Walstead R."/>
            <person name="Shah Z."/>
            <person name="Kiflezghi M."/>
            <person name="Wade K."/>
            <person name="Ball S.L."/>
            <person name="Bradley K.W."/>
            <person name="Asai D.J."/>
            <person name="Bowman C.A."/>
            <person name="Russell D.A."/>
            <person name="Pope W.H."/>
            <person name="Jacobs-Sera D."/>
            <person name="Hendrix R.W."/>
            <person name="Hatfull G.F."/>
        </authorList>
    </citation>
    <scope>NUCLEOTIDE SEQUENCE [LARGE SCALE GENOMIC DNA]</scope>
    <source>
        <strain evidence="4 5">DSM 27648</strain>
    </source>
</reference>
<dbReference type="STRING" id="1391654.AKJ09_05452"/>